<dbReference type="Pfam" id="PF13637">
    <property type="entry name" value="Ank_4"/>
    <property type="match status" value="1"/>
</dbReference>
<dbReference type="InterPro" id="IPR051165">
    <property type="entry name" value="Multifunctional_ANK_Repeat"/>
</dbReference>
<dbReference type="PROSITE" id="PS50297">
    <property type="entry name" value="ANK_REP_REGION"/>
    <property type="match status" value="5"/>
</dbReference>
<evidence type="ECO:0000313" key="8">
    <source>
        <dbReference type="Proteomes" id="UP000290037"/>
    </source>
</evidence>
<dbReference type="PANTHER" id="PTHR24123">
    <property type="entry name" value="ANKYRIN REPEAT-CONTAINING"/>
    <property type="match status" value="1"/>
</dbReference>
<name>A0A1M5YVX5_9FLAO</name>
<dbReference type="AlphaFoldDB" id="A0A1M5YVX5"/>
<dbReference type="EMBL" id="FQXT01000004">
    <property type="protein sequence ID" value="SHI16139.1"/>
    <property type="molecule type" value="Genomic_DNA"/>
</dbReference>
<sequence>MKQRITFLFIVLGILGSSFAQSTVLATNTFWESNPDLNSVKAEVKKGFDFANMGISDDPIMLAIRNEADLNIITYLLEQPDVDIDKLVFEGRHYLHIAANDGNDQLVDYLLENGSDIDFLDANGHTAFTFAGFQGHLTKDMIDVFIKHGIDLNKKYPEKNGANILLISIPYDKDLTITDYLVSKGVSINSVDDDGNTAFNHAAKIGSVPMMKTLLERGVTYTDEALLIASQGTYRSANDIEVYYYLVNDLGISPTLTSEEGQNVLHAIAKKNDQDEVINYFLSKGVDVNQQDEDGNTPFLNAAGGRSFKAVELMFPYLAEGAVNATNAQGKTALMLTAGSNAPEAVSFLIENGAEVALKDKRGNDAGFYLIDSYRAPRRGRGPTTESNAQNPVEAKLKTLLAAGYAINTLQEANTSLLHLAAEKNELTLVKPLVDNGIDLNVVNGNGNTALHIAAMKAENEKILALLVKAGADMSIETQFGETAYDLAGENEAISGKAEKLSFLK</sequence>
<dbReference type="RefSeq" id="WP_072983368.1">
    <property type="nucleotide sequence ID" value="NZ_FQXT01000004.1"/>
</dbReference>
<dbReference type="EMBL" id="QOVN01000003">
    <property type="protein sequence ID" value="RXG29587.1"/>
    <property type="molecule type" value="Genomic_DNA"/>
</dbReference>
<reference evidence="7" key="1">
    <citation type="submission" date="2016-11" db="EMBL/GenBank/DDBJ databases">
        <authorList>
            <person name="Varghese N."/>
            <person name="Submissions S."/>
        </authorList>
    </citation>
    <scope>NUCLEOTIDE SEQUENCE [LARGE SCALE GENOMIC DNA]</scope>
    <source>
        <strain evidence="7">DSM 19859</strain>
    </source>
</reference>
<feature type="repeat" description="ANK" evidence="3">
    <location>
        <begin position="446"/>
        <end position="479"/>
    </location>
</feature>
<keyword evidence="8" id="KW-1185">Reference proteome</keyword>
<keyword evidence="1" id="KW-0677">Repeat</keyword>
<evidence type="ECO:0000256" key="4">
    <source>
        <dbReference type="SAM" id="SignalP"/>
    </source>
</evidence>
<dbReference type="SMART" id="SM00248">
    <property type="entry name" value="ANK"/>
    <property type="match status" value="10"/>
</dbReference>
<feature type="repeat" description="ANK" evidence="3">
    <location>
        <begin position="413"/>
        <end position="445"/>
    </location>
</feature>
<dbReference type="PANTHER" id="PTHR24123:SF33">
    <property type="entry name" value="PROTEIN HOS4"/>
    <property type="match status" value="1"/>
</dbReference>
<evidence type="ECO:0000313" key="5">
    <source>
        <dbReference type="EMBL" id="RXG29587.1"/>
    </source>
</evidence>
<proteinExistence type="predicted"/>
<keyword evidence="2 3" id="KW-0040">ANK repeat</keyword>
<evidence type="ECO:0000313" key="6">
    <source>
        <dbReference type="EMBL" id="SHI16139.1"/>
    </source>
</evidence>
<dbReference type="InterPro" id="IPR002110">
    <property type="entry name" value="Ankyrin_rpt"/>
</dbReference>
<feature type="signal peptide" evidence="4">
    <location>
        <begin position="1"/>
        <end position="20"/>
    </location>
</feature>
<dbReference type="SUPFAM" id="SSF48403">
    <property type="entry name" value="Ankyrin repeat"/>
    <property type="match status" value="2"/>
</dbReference>
<feature type="repeat" description="ANK" evidence="3">
    <location>
        <begin position="329"/>
        <end position="361"/>
    </location>
</feature>
<feature type="repeat" description="ANK" evidence="3">
    <location>
        <begin position="260"/>
        <end position="293"/>
    </location>
</feature>
<evidence type="ECO:0000313" key="7">
    <source>
        <dbReference type="Proteomes" id="UP000184240"/>
    </source>
</evidence>
<accession>A0A1M5YVX5</accession>
<organism evidence="6 7">
    <name type="scientific">Leeuwenhoekiella palythoae</name>
    <dbReference type="NCBI Taxonomy" id="573501"/>
    <lineage>
        <taxon>Bacteria</taxon>
        <taxon>Pseudomonadati</taxon>
        <taxon>Bacteroidota</taxon>
        <taxon>Flavobacteriia</taxon>
        <taxon>Flavobacteriales</taxon>
        <taxon>Flavobacteriaceae</taxon>
        <taxon>Leeuwenhoekiella</taxon>
    </lineage>
</organism>
<dbReference type="InterPro" id="IPR036770">
    <property type="entry name" value="Ankyrin_rpt-contain_sf"/>
</dbReference>
<evidence type="ECO:0000256" key="1">
    <source>
        <dbReference type="ARBA" id="ARBA00022737"/>
    </source>
</evidence>
<dbReference type="Gene3D" id="1.25.40.20">
    <property type="entry name" value="Ankyrin repeat-containing domain"/>
    <property type="match status" value="3"/>
</dbReference>
<evidence type="ECO:0000256" key="3">
    <source>
        <dbReference type="PROSITE-ProRule" id="PRU00023"/>
    </source>
</evidence>
<dbReference type="Proteomes" id="UP000290037">
    <property type="component" value="Unassembled WGS sequence"/>
</dbReference>
<protein>
    <submittedName>
        <fullName evidence="5 6">Ankyrin repeat</fullName>
    </submittedName>
</protein>
<feature type="chain" id="PRO_5012183741" evidence="4">
    <location>
        <begin position="21"/>
        <end position="505"/>
    </location>
</feature>
<dbReference type="PROSITE" id="PS50088">
    <property type="entry name" value="ANK_REPEAT"/>
    <property type="match status" value="5"/>
</dbReference>
<dbReference type="STRING" id="573501.SAMN04487999_2413"/>
<reference evidence="5 8" key="3">
    <citation type="submission" date="2018-07" db="EMBL/GenBank/DDBJ databases">
        <title>Leeuwenhoekiella genomics.</title>
        <authorList>
            <person name="Tahon G."/>
            <person name="Willems A."/>
        </authorList>
    </citation>
    <scope>NUCLEOTIDE SEQUENCE [LARGE SCALE GENOMIC DNA]</scope>
    <source>
        <strain evidence="5 8">LMG 24856</strain>
    </source>
</reference>
<reference evidence="6" key="2">
    <citation type="submission" date="2016-11" db="EMBL/GenBank/DDBJ databases">
        <authorList>
            <person name="Jaros S."/>
            <person name="Januszkiewicz K."/>
            <person name="Wedrychowicz H."/>
        </authorList>
    </citation>
    <scope>NUCLEOTIDE SEQUENCE [LARGE SCALE GENOMIC DNA]</scope>
    <source>
        <strain evidence="6">DSM 19859</strain>
    </source>
</reference>
<evidence type="ECO:0000256" key="2">
    <source>
        <dbReference type="ARBA" id="ARBA00023043"/>
    </source>
</evidence>
<dbReference type="Pfam" id="PF12796">
    <property type="entry name" value="Ank_2"/>
    <property type="match status" value="3"/>
</dbReference>
<keyword evidence="4" id="KW-0732">Signal</keyword>
<gene>
    <name evidence="5" type="ORF">DSM01_1689</name>
    <name evidence="6" type="ORF">SAMN04487999_2413</name>
</gene>
<feature type="repeat" description="ANK" evidence="3">
    <location>
        <begin position="90"/>
        <end position="122"/>
    </location>
</feature>
<dbReference type="Proteomes" id="UP000184240">
    <property type="component" value="Unassembled WGS sequence"/>
</dbReference>
<dbReference type="OrthoDB" id="2575953at2"/>